<reference evidence="3 4" key="1">
    <citation type="submission" date="2017-10" db="EMBL/GenBank/DDBJ databases">
        <authorList>
            <person name="Banno H."/>
            <person name="Chua N.-H."/>
        </authorList>
    </citation>
    <scope>NUCLEOTIDE SEQUENCE [LARGE SCALE GENOMIC DNA]</scope>
    <source>
        <strain evidence="3">Vibrio tapetis CECT4600</strain>
    </source>
</reference>
<proteinExistence type="predicted"/>
<keyword evidence="1 2" id="KW-0732">Signal</keyword>
<dbReference type="Proteomes" id="UP000235828">
    <property type="component" value="Chromosome B"/>
</dbReference>
<dbReference type="GO" id="GO:0009279">
    <property type="term" value="C:cell outer membrane"/>
    <property type="evidence" value="ECO:0007669"/>
    <property type="project" value="UniProtKB-SubCell"/>
</dbReference>
<dbReference type="OrthoDB" id="5858071at2"/>
<evidence type="ECO:0000256" key="2">
    <source>
        <dbReference type="SAM" id="SignalP"/>
    </source>
</evidence>
<dbReference type="RefSeq" id="WP_102525087.1">
    <property type="nucleotide sequence ID" value="NZ_LT960612.1"/>
</dbReference>
<evidence type="ECO:0000313" key="3">
    <source>
        <dbReference type="EMBL" id="SON52971.1"/>
    </source>
</evidence>
<dbReference type="PANTHER" id="PTHR34501">
    <property type="entry name" value="PROTEIN YDDL-RELATED"/>
    <property type="match status" value="1"/>
</dbReference>
<feature type="signal peptide" evidence="2">
    <location>
        <begin position="1"/>
        <end position="19"/>
    </location>
</feature>
<feature type="chain" id="PRO_5014886484" evidence="2">
    <location>
        <begin position="20"/>
        <end position="330"/>
    </location>
</feature>
<dbReference type="AlphaFoldDB" id="A0A2N8ZM21"/>
<accession>A0A2N8ZM21</accession>
<dbReference type="EMBL" id="LT960612">
    <property type="protein sequence ID" value="SON52971.1"/>
    <property type="molecule type" value="Genomic_DNA"/>
</dbReference>
<evidence type="ECO:0000313" key="4">
    <source>
        <dbReference type="Proteomes" id="UP000235828"/>
    </source>
</evidence>
<dbReference type="InterPro" id="IPR023614">
    <property type="entry name" value="Porin_dom_sf"/>
</dbReference>
<dbReference type="PANTHER" id="PTHR34501:SF2">
    <property type="entry name" value="OUTER MEMBRANE PORIN F-RELATED"/>
    <property type="match status" value="1"/>
</dbReference>
<keyword evidence="4" id="KW-1185">Reference proteome</keyword>
<organism evidence="3 4">
    <name type="scientific">Vibrio tapetis subsp. tapetis</name>
    <dbReference type="NCBI Taxonomy" id="1671868"/>
    <lineage>
        <taxon>Bacteria</taxon>
        <taxon>Pseudomonadati</taxon>
        <taxon>Pseudomonadota</taxon>
        <taxon>Gammaproteobacteria</taxon>
        <taxon>Vibrionales</taxon>
        <taxon>Vibrionaceae</taxon>
        <taxon>Vibrio</taxon>
    </lineage>
</organism>
<dbReference type="GO" id="GO:0015288">
    <property type="term" value="F:porin activity"/>
    <property type="evidence" value="ECO:0007669"/>
    <property type="project" value="InterPro"/>
</dbReference>
<dbReference type="InterPro" id="IPR050298">
    <property type="entry name" value="Gram-neg_bact_OMP"/>
</dbReference>
<name>A0A2N8ZM21_9VIBR</name>
<protein>
    <submittedName>
        <fullName evidence="3">Putative outer membrane porin protein</fullName>
    </submittedName>
</protein>
<dbReference type="KEGG" id="vta:B1360"/>
<sequence length="330" mass="34953">MKKTVLAALIAATTTSVFAGEIYSNETSNETSSVALSGGVDAFMATIDKDGKSSDLEVNAKGYIKLDAEQKISETLTGFASFEIESGTDYTGTNSEASFDDVYVGVKTDLWGLAAGEVGDLANSADAIEKDDISNEGNYMGSAGGNSRESDGNGFVGKANFGAITFVADAYTVKEQDIDHAYGLSADYQHEMFSVGASFITGENNLGEKEEKYGISASASVKGLYLAATYVEFEGNTQYGSFQTTESTKGNTLGLAAAYQIQQARLYTTYAVASIDNSNSNNYGDTTNWVAGADYAVTTNITTFVEYQIAKADWEAHDASNVVAGVYFSF</sequence>
<gene>
    <name evidence="3" type="ORF">VTAP4600_B1360</name>
</gene>
<dbReference type="SUPFAM" id="SSF56935">
    <property type="entry name" value="Porins"/>
    <property type="match status" value="1"/>
</dbReference>
<dbReference type="Gene3D" id="2.40.160.10">
    <property type="entry name" value="Porin"/>
    <property type="match status" value="1"/>
</dbReference>
<evidence type="ECO:0000256" key="1">
    <source>
        <dbReference type="ARBA" id="ARBA00022729"/>
    </source>
</evidence>